<keyword evidence="5" id="KW-1185">Reference proteome</keyword>
<reference evidence="4 5" key="1">
    <citation type="submission" date="2018-03" db="EMBL/GenBank/DDBJ databases">
        <title>The draft genome of Sphingosinicella sp. GL-C-18.</title>
        <authorList>
            <person name="Liu L."/>
            <person name="Li L."/>
            <person name="Liang L."/>
            <person name="Zhang X."/>
            <person name="Wang T."/>
        </authorList>
    </citation>
    <scope>NUCLEOTIDE SEQUENCE [LARGE SCALE GENOMIC DNA]</scope>
    <source>
        <strain evidence="4 5">GL-C-18</strain>
    </source>
</reference>
<keyword evidence="1" id="KW-0472">Membrane</keyword>
<dbReference type="InterPro" id="IPR006860">
    <property type="entry name" value="FecR"/>
</dbReference>
<protein>
    <submittedName>
        <fullName evidence="4">Iron dicitrate transport regulator FecR</fullName>
    </submittedName>
</protein>
<comment type="caution">
    <text evidence="4">The sequence shown here is derived from an EMBL/GenBank/DDBJ whole genome shotgun (WGS) entry which is preliminary data.</text>
</comment>
<organism evidence="4 5">
    <name type="scientific">Allosphingosinicella deserti</name>
    <dbReference type="NCBI Taxonomy" id="2116704"/>
    <lineage>
        <taxon>Bacteria</taxon>
        <taxon>Pseudomonadati</taxon>
        <taxon>Pseudomonadota</taxon>
        <taxon>Alphaproteobacteria</taxon>
        <taxon>Sphingomonadales</taxon>
        <taxon>Sphingomonadaceae</taxon>
        <taxon>Allosphingosinicella</taxon>
    </lineage>
</organism>
<evidence type="ECO:0000313" key="5">
    <source>
        <dbReference type="Proteomes" id="UP000241167"/>
    </source>
</evidence>
<feature type="domain" description="FecR N-terminal" evidence="3">
    <location>
        <begin position="10"/>
        <end position="48"/>
    </location>
</feature>
<sequence length="318" mass="33450">MLKSQRQMEDEAIGWVIRLRDGDAEAWEAFTIWLEADPAHLAAYESAALVDADAEALPPAAPAPAWQPAPAVANPRHSGPRRAFLGWGIAASLALFAGWYGIAGSGSAYSIETGAGEHRTIALEDGTRIELNGGTRVMLDRDRPRFAELEHGEALFRVVHDEARPFEVEAGGALLRDLGTVFNVVASDRMLDVAVSEGAVLFDPDGERKNLSPGMALIKAKGAPALVSKVDNDAVGAWRQGRLVYSGAPVSRIATDLSRNLGITVTAAADAGARPFSGVIMLDGGDEEVLSRAAALLGLTADRSGDGWILKMSTGAGS</sequence>
<name>A0A2P7QEU7_9SPHN</name>
<dbReference type="InterPro" id="IPR032623">
    <property type="entry name" value="FecR_N"/>
</dbReference>
<gene>
    <name evidence="4" type="ORF">C7I55_25620</name>
</gene>
<dbReference type="PANTHER" id="PTHR30273">
    <property type="entry name" value="PERIPLASMIC SIGNAL SENSOR AND SIGMA FACTOR ACTIVATOR FECR-RELATED"/>
    <property type="match status" value="1"/>
</dbReference>
<dbReference type="Pfam" id="PF04773">
    <property type="entry name" value="FecR"/>
    <property type="match status" value="1"/>
</dbReference>
<dbReference type="InterPro" id="IPR012373">
    <property type="entry name" value="Ferrdict_sens_TM"/>
</dbReference>
<dbReference type="PANTHER" id="PTHR30273:SF2">
    <property type="entry name" value="PROTEIN FECR"/>
    <property type="match status" value="1"/>
</dbReference>
<evidence type="ECO:0000313" key="4">
    <source>
        <dbReference type="EMBL" id="PSJ36456.1"/>
    </source>
</evidence>
<feature type="domain" description="FecR protein" evidence="2">
    <location>
        <begin position="111"/>
        <end position="200"/>
    </location>
</feature>
<dbReference type="GO" id="GO:0016989">
    <property type="term" value="F:sigma factor antagonist activity"/>
    <property type="evidence" value="ECO:0007669"/>
    <property type="project" value="TreeGrafter"/>
</dbReference>
<keyword evidence="1" id="KW-1133">Transmembrane helix</keyword>
<feature type="transmembrane region" description="Helical" evidence="1">
    <location>
        <begin position="84"/>
        <end position="102"/>
    </location>
</feature>
<dbReference type="Proteomes" id="UP000241167">
    <property type="component" value="Unassembled WGS sequence"/>
</dbReference>
<evidence type="ECO:0000259" key="2">
    <source>
        <dbReference type="Pfam" id="PF04773"/>
    </source>
</evidence>
<evidence type="ECO:0000259" key="3">
    <source>
        <dbReference type="Pfam" id="PF16220"/>
    </source>
</evidence>
<dbReference type="AlphaFoldDB" id="A0A2P7QEU7"/>
<dbReference type="Pfam" id="PF16220">
    <property type="entry name" value="DUF4880"/>
    <property type="match status" value="1"/>
</dbReference>
<dbReference type="OrthoDB" id="7346218at2"/>
<keyword evidence="1" id="KW-0812">Transmembrane</keyword>
<dbReference type="PIRSF" id="PIRSF018266">
    <property type="entry name" value="FecR"/>
    <property type="match status" value="1"/>
</dbReference>
<dbReference type="RefSeq" id="WP_106515903.1">
    <property type="nucleotide sequence ID" value="NZ_PXYI01000013.1"/>
</dbReference>
<proteinExistence type="predicted"/>
<evidence type="ECO:0000256" key="1">
    <source>
        <dbReference type="SAM" id="Phobius"/>
    </source>
</evidence>
<accession>A0A2P7QEU7</accession>
<dbReference type="Gene3D" id="2.60.120.1440">
    <property type="match status" value="1"/>
</dbReference>
<dbReference type="EMBL" id="PXYI01000013">
    <property type="protein sequence ID" value="PSJ36456.1"/>
    <property type="molecule type" value="Genomic_DNA"/>
</dbReference>